<evidence type="ECO:0000313" key="4">
    <source>
        <dbReference type="Proteomes" id="UP000534294"/>
    </source>
</evidence>
<dbReference type="SUPFAM" id="SSF51261">
    <property type="entry name" value="Duplicated hybrid motif"/>
    <property type="match status" value="1"/>
</dbReference>
<comment type="caution">
    <text evidence="3">The sequence shown here is derived from an EMBL/GenBank/DDBJ whole genome shotgun (WGS) entry which is preliminary data.</text>
</comment>
<feature type="domain" description="M23ase beta-sheet core" evidence="2">
    <location>
        <begin position="87"/>
        <end position="174"/>
    </location>
</feature>
<dbReference type="PANTHER" id="PTHR21666:SF270">
    <property type="entry name" value="MUREIN HYDROLASE ACTIVATOR ENVC"/>
    <property type="match status" value="1"/>
</dbReference>
<gene>
    <name evidence="3" type="ORF">HNQ64_002639</name>
</gene>
<feature type="region of interest" description="Disordered" evidence="1">
    <location>
        <begin position="228"/>
        <end position="268"/>
    </location>
</feature>
<dbReference type="InterPro" id="IPR050570">
    <property type="entry name" value="Cell_wall_metabolism_enzyme"/>
</dbReference>
<evidence type="ECO:0000313" key="3">
    <source>
        <dbReference type="EMBL" id="MBB5038376.1"/>
    </source>
</evidence>
<feature type="compositionally biased region" description="Basic and acidic residues" evidence="1">
    <location>
        <begin position="228"/>
        <end position="237"/>
    </location>
</feature>
<proteinExistence type="predicted"/>
<dbReference type="RefSeq" id="WP_184209146.1">
    <property type="nucleotide sequence ID" value="NZ_JACHIF010000005.1"/>
</dbReference>
<name>A0A7W8DQY9_9BACT</name>
<accession>A0A7W8DQY9</accession>
<dbReference type="Proteomes" id="UP000534294">
    <property type="component" value="Unassembled WGS sequence"/>
</dbReference>
<keyword evidence="3" id="KW-0378">Hydrolase</keyword>
<evidence type="ECO:0000256" key="1">
    <source>
        <dbReference type="SAM" id="MobiDB-lite"/>
    </source>
</evidence>
<dbReference type="Gene3D" id="2.70.70.10">
    <property type="entry name" value="Glucose Permease (Domain IIA)"/>
    <property type="match status" value="1"/>
</dbReference>
<dbReference type="AlphaFoldDB" id="A0A7W8DQY9"/>
<organism evidence="3 4">
    <name type="scientific">Prosthecobacter dejongeii</name>
    <dbReference type="NCBI Taxonomy" id="48465"/>
    <lineage>
        <taxon>Bacteria</taxon>
        <taxon>Pseudomonadati</taxon>
        <taxon>Verrucomicrobiota</taxon>
        <taxon>Verrucomicrobiia</taxon>
        <taxon>Verrucomicrobiales</taxon>
        <taxon>Verrucomicrobiaceae</taxon>
        <taxon>Prosthecobacter</taxon>
    </lineage>
</organism>
<keyword evidence="4" id="KW-1185">Reference proteome</keyword>
<dbReference type="GO" id="GO:0004222">
    <property type="term" value="F:metalloendopeptidase activity"/>
    <property type="evidence" value="ECO:0007669"/>
    <property type="project" value="TreeGrafter"/>
</dbReference>
<protein>
    <submittedName>
        <fullName evidence="3">Murein DD-endopeptidase MepM/ murein hydrolase activator NlpD</fullName>
    </submittedName>
</protein>
<dbReference type="Pfam" id="PF01551">
    <property type="entry name" value="Peptidase_M23"/>
    <property type="match status" value="1"/>
</dbReference>
<dbReference type="EMBL" id="JACHIF010000005">
    <property type="protein sequence ID" value="MBB5038376.1"/>
    <property type="molecule type" value="Genomic_DNA"/>
</dbReference>
<evidence type="ECO:0000259" key="2">
    <source>
        <dbReference type="Pfam" id="PF01551"/>
    </source>
</evidence>
<dbReference type="InterPro" id="IPR011055">
    <property type="entry name" value="Dup_hybrid_motif"/>
</dbReference>
<dbReference type="PANTHER" id="PTHR21666">
    <property type="entry name" value="PEPTIDASE-RELATED"/>
    <property type="match status" value="1"/>
</dbReference>
<sequence length="288" mass="31460">MMNGGSAFFSSPSRRVSWCAGLFVALGLLLSISELQANGFVRCQLADGFDFPVGKPNGDNYYKSRGYWPNGHLGEDWNGKGGGDSDLGAPIYATARGVVIISENVGVGWGNCIIIRHAYRDETGKIAMVDSLSAHLQQRLVKVGQAVEKGQLVGTMGGNNGMYLVHLHFEMRKNLRIGMNRSQFARDNTNYYSPTDFINKHRVLPTSFQKYPVPLGLFAPYGRSLADARSDGGDETVKVPTLPTMPTTSPANPNLPESGPSADDEDFWSKLRTRLKQGKMTEGVEPPK</sequence>
<dbReference type="CDD" id="cd12797">
    <property type="entry name" value="M23_peptidase"/>
    <property type="match status" value="1"/>
</dbReference>
<dbReference type="InterPro" id="IPR016047">
    <property type="entry name" value="M23ase_b-sheet_dom"/>
</dbReference>
<reference evidence="3 4" key="1">
    <citation type="submission" date="2020-08" db="EMBL/GenBank/DDBJ databases">
        <title>Genomic Encyclopedia of Type Strains, Phase IV (KMG-IV): sequencing the most valuable type-strain genomes for metagenomic binning, comparative biology and taxonomic classification.</title>
        <authorList>
            <person name="Goeker M."/>
        </authorList>
    </citation>
    <scope>NUCLEOTIDE SEQUENCE [LARGE SCALE GENOMIC DNA]</scope>
    <source>
        <strain evidence="3 4">DSM 12251</strain>
    </source>
</reference>